<feature type="chain" id="PRO_5046859418" description="Superoxide dismutase copper/zinc binding domain-containing protein" evidence="2">
    <location>
        <begin position="18"/>
        <end position="238"/>
    </location>
</feature>
<dbReference type="Gene3D" id="2.60.40.200">
    <property type="entry name" value="Superoxide dismutase, copper/zinc binding domain"/>
    <property type="match status" value="1"/>
</dbReference>
<gene>
    <name evidence="3" type="ORF">AAFC00_005344</name>
</gene>
<dbReference type="Proteomes" id="UP001562354">
    <property type="component" value="Unassembled WGS sequence"/>
</dbReference>
<organism evidence="3 4">
    <name type="scientific">Neodothiora populina</name>
    <dbReference type="NCBI Taxonomy" id="2781224"/>
    <lineage>
        <taxon>Eukaryota</taxon>
        <taxon>Fungi</taxon>
        <taxon>Dikarya</taxon>
        <taxon>Ascomycota</taxon>
        <taxon>Pezizomycotina</taxon>
        <taxon>Dothideomycetes</taxon>
        <taxon>Dothideomycetidae</taxon>
        <taxon>Dothideales</taxon>
        <taxon>Dothioraceae</taxon>
        <taxon>Neodothiora</taxon>
    </lineage>
</organism>
<sequence>MRFQTATIGVFASLAFAQNAVEVDDNPSGVTFGATLPNLGTTDIRGSLVAQSNPSGVGALFQVSFSGFPSEGGPFLYHIHANDNCETPGGHLDPFGRGDSPSCVSSSPNTCQVGDLSGKHGKINGTSFSANYVDDYVSMVPGTAAYVGNRTVVVHYANKTIITCGVLKQLANGTTLSTATNGSSSTTAGGSGSPTGSNSSVLGGSGSAGPSSSPLTGGASSVVVGTSVMLMGLAALFL</sequence>
<keyword evidence="2" id="KW-0732">Signal</keyword>
<feature type="signal peptide" evidence="2">
    <location>
        <begin position="1"/>
        <end position="17"/>
    </location>
</feature>
<protein>
    <recommendedName>
        <fullName evidence="5">Superoxide dismutase copper/zinc binding domain-containing protein</fullName>
    </recommendedName>
</protein>
<evidence type="ECO:0000256" key="2">
    <source>
        <dbReference type="SAM" id="SignalP"/>
    </source>
</evidence>
<comment type="caution">
    <text evidence="3">The sequence shown here is derived from an EMBL/GenBank/DDBJ whole genome shotgun (WGS) entry which is preliminary data.</text>
</comment>
<evidence type="ECO:0008006" key="5">
    <source>
        <dbReference type="Google" id="ProtNLM"/>
    </source>
</evidence>
<evidence type="ECO:0000313" key="3">
    <source>
        <dbReference type="EMBL" id="KAL1306672.1"/>
    </source>
</evidence>
<reference evidence="3 4" key="1">
    <citation type="submission" date="2024-07" db="EMBL/GenBank/DDBJ databases">
        <title>Draft sequence of the Neodothiora populina.</title>
        <authorList>
            <person name="Drown D.D."/>
            <person name="Schuette U.S."/>
            <person name="Buechlein A.B."/>
            <person name="Rusch D.R."/>
            <person name="Winton L.W."/>
            <person name="Adams G.A."/>
        </authorList>
    </citation>
    <scope>NUCLEOTIDE SEQUENCE [LARGE SCALE GENOMIC DNA]</scope>
    <source>
        <strain evidence="3 4">CPC 39397</strain>
    </source>
</reference>
<keyword evidence="4" id="KW-1185">Reference proteome</keyword>
<dbReference type="EMBL" id="JBFMKM010000004">
    <property type="protein sequence ID" value="KAL1306672.1"/>
    <property type="molecule type" value="Genomic_DNA"/>
</dbReference>
<dbReference type="GeneID" id="95979043"/>
<feature type="region of interest" description="Disordered" evidence="1">
    <location>
        <begin position="178"/>
        <end position="216"/>
    </location>
</feature>
<evidence type="ECO:0000256" key="1">
    <source>
        <dbReference type="SAM" id="MobiDB-lite"/>
    </source>
</evidence>
<dbReference type="InterPro" id="IPR036423">
    <property type="entry name" value="SOD-like_Cu/Zn_dom_sf"/>
</dbReference>
<evidence type="ECO:0000313" key="4">
    <source>
        <dbReference type="Proteomes" id="UP001562354"/>
    </source>
</evidence>
<proteinExistence type="predicted"/>
<accession>A0ABR3PKL9</accession>
<name>A0ABR3PKL9_9PEZI</name>
<dbReference type="SUPFAM" id="SSF49329">
    <property type="entry name" value="Cu,Zn superoxide dismutase-like"/>
    <property type="match status" value="1"/>
</dbReference>
<dbReference type="RefSeq" id="XP_069202944.1">
    <property type="nucleotide sequence ID" value="XM_069345117.1"/>
</dbReference>